<evidence type="ECO:0000313" key="2">
    <source>
        <dbReference type="EMBL" id="QHT68528.1"/>
    </source>
</evidence>
<dbReference type="InterPro" id="IPR052967">
    <property type="entry name" value="Stress_Response_Assoc"/>
</dbReference>
<sequence>MNQTSDSQYQPEQERTFAENQVINESAVIPVIEEQVHVSKQQIETGKVLVSKKVHEEEKTIDIPLVHEEHTVERIPVNQYVEKAPEVRYEGDTMIIPVLREEVIIQKRLFITEELRITKRKIETSVPQQVTLRREEVIVERIAGNSEDIDTGIPIRPKENNLVDTTT</sequence>
<gene>
    <name evidence="2" type="ORF">GXP67_18710</name>
</gene>
<protein>
    <submittedName>
        <fullName evidence="2">YsnF/AvaK domain-containing protein</fullName>
    </submittedName>
</protein>
<evidence type="ECO:0000259" key="1">
    <source>
        <dbReference type="Pfam" id="PF09557"/>
    </source>
</evidence>
<dbReference type="AlphaFoldDB" id="A0A6C0GKI9"/>
<evidence type="ECO:0000313" key="3">
    <source>
        <dbReference type="Proteomes" id="UP000480178"/>
    </source>
</evidence>
<dbReference type="KEGG" id="rhoz:GXP67_18710"/>
<dbReference type="NCBIfam" id="TIGR02271">
    <property type="entry name" value="YsnF/AvaK domain"/>
    <property type="match status" value="1"/>
</dbReference>
<accession>A0A6C0GKI9</accession>
<proteinExistence type="predicted"/>
<keyword evidence="3" id="KW-1185">Reference proteome</keyword>
<dbReference type="Proteomes" id="UP000480178">
    <property type="component" value="Chromosome"/>
</dbReference>
<dbReference type="PANTHER" id="PTHR38463:SF1">
    <property type="entry name" value="STRESS RESPONSE PROTEIN YSNF"/>
    <property type="match status" value="1"/>
</dbReference>
<feature type="domain" description="DUF2382" evidence="1">
    <location>
        <begin position="29"/>
        <end position="138"/>
    </location>
</feature>
<dbReference type="InterPro" id="IPR019060">
    <property type="entry name" value="DUF2382"/>
</dbReference>
<dbReference type="RefSeq" id="WP_162444539.1">
    <property type="nucleotide sequence ID" value="NZ_CP048222.1"/>
</dbReference>
<name>A0A6C0GKI9_9BACT</name>
<dbReference type="Pfam" id="PF09557">
    <property type="entry name" value="DUF2382"/>
    <property type="match status" value="1"/>
</dbReference>
<reference evidence="2 3" key="1">
    <citation type="submission" date="2020-01" db="EMBL/GenBank/DDBJ databases">
        <authorList>
            <person name="Kim M.K."/>
        </authorList>
    </citation>
    <scope>NUCLEOTIDE SEQUENCE [LARGE SCALE GENOMIC DNA]</scope>
    <source>
        <strain evidence="2 3">172606-1</strain>
    </source>
</reference>
<dbReference type="EMBL" id="CP048222">
    <property type="protein sequence ID" value="QHT68528.1"/>
    <property type="molecule type" value="Genomic_DNA"/>
</dbReference>
<dbReference type="PANTHER" id="PTHR38463">
    <property type="entry name" value="STRESS RESPONSE PROTEIN YSNF"/>
    <property type="match status" value="1"/>
</dbReference>
<organism evidence="2 3">
    <name type="scientific">Rhodocytophaga rosea</name>
    <dbReference type="NCBI Taxonomy" id="2704465"/>
    <lineage>
        <taxon>Bacteria</taxon>
        <taxon>Pseudomonadati</taxon>
        <taxon>Bacteroidota</taxon>
        <taxon>Cytophagia</taxon>
        <taxon>Cytophagales</taxon>
        <taxon>Rhodocytophagaceae</taxon>
        <taxon>Rhodocytophaga</taxon>
    </lineage>
</organism>